<protein>
    <submittedName>
        <fullName evidence="2">Uncharacterized protein</fullName>
    </submittedName>
</protein>
<accession>A0ABD0KZL8</accession>
<evidence type="ECO:0000313" key="3">
    <source>
        <dbReference type="Proteomes" id="UP001519460"/>
    </source>
</evidence>
<organism evidence="2 3">
    <name type="scientific">Batillaria attramentaria</name>
    <dbReference type="NCBI Taxonomy" id="370345"/>
    <lineage>
        <taxon>Eukaryota</taxon>
        <taxon>Metazoa</taxon>
        <taxon>Spiralia</taxon>
        <taxon>Lophotrochozoa</taxon>
        <taxon>Mollusca</taxon>
        <taxon>Gastropoda</taxon>
        <taxon>Caenogastropoda</taxon>
        <taxon>Sorbeoconcha</taxon>
        <taxon>Cerithioidea</taxon>
        <taxon>Batillariidae</taxon>
        <taxon>Batillaria</taxon>
    </lineage>
</organism>
<dbReference type="Proteomes" id="UP001519460">
    <property type="component" value="Unassembled WGS sequence"/>
</dbReference>
<comment type="caution">
    <text evidence="2">The sequence shown here is derived from an EMBL/GenBank/DDBJ whole genome shotgun (WGS) entry which is preliminary data.</text>
</comment>
<proteinExistence type="predicted"/>
<dbReference type="AlphaFoldDB" id="A0ABD0KZL8"/>
<sequence>MKFVDTLAPPGHKRRADTPPQECVQSSSVVRQIGQNATLELGDRVVSLIKHGCRLLMVHEPAKLAVLVLF</sequence>
<feature type="region of interest" description="Disordered" evidence="1">
    <location>
        <begin position="1"/>
        <end position="27"/>
    </location>
</feature>
<gene>
    <name evidence="2" type="ORF">BaRGS_00016111</name>
</gene>
<evidence type="ECO:0000256" key="1">
    <source>
        <dbReference type="SAM" id="MobiDB-lite"/>
    </source>
</evidence>
<name>A0ABD0KZL8_9CAEN</name>
<evidence type="ECO:0000313" key="2">
    <source>
        <dbReference type="EMBL" id="KAK7492632.1"/>
    </source>
</evidence>
<dbReference type="EMBL" id="JACVVK020000101">
    <property type="protein sequence ID" value="KAK7492632.1"/>
    <property type="molecule type" value="Genomic_DNA"/>
</dbReference>
<keyword evidence="3" id="KW-1185">Reference proteome</keyword>
<reference evidence="2 3" key="1">
    <citation type="journal article" date="2023" name="Sci. Data">
        <title>Genome assembly of the Korean intertidal mud-creeper Batillaria attramentaria.</title>
        <authorList>
            <person name="Patra A.K."/>
            <person name="Ho P.T."/>
            <person name="Jun S."/>
            <person name="Lee S.J."/>
            <person name="Kim Y."/>
            <person name="Won Y.J."/>
        </authorList>
    </citation>
    <scope>NUCLEOTIDE SEQUENCE [LARGE SCALE GENOMIC DNA]</scope>
    <source>
        <strain evidence="2">Wonlab-2016</strain>
    </source>
</reference>